<dbReference type="Gene3D" id="3.90.226.10">
    <property type="entry name" value="2-enoyl-CoA Hydratase, Chain A, domain 1"/>
    <property type="match status" value="1"/>
</dbReference>
<comment type="similarity">
    <text evidence="1 2">Belongs to the enoyl-CoA hydratase/isomerase family.</text>
</comment>
<dbReference type="Pfam" id="PF00378">
    <property type="entry name" value="ECH_1"/>
    <property type="match status" value="1"/>
</dbReference>
<name>A0ABP9BSC6_9GAMM</name>
<evidence type="ECO:0000313" key="4">
    <source>
        <dbReference type="Proteomes" id="UP001499959"/>
    </source>
</evidence>
<comment type="caution">
    <text evidence="3">The sequence shown here is derived from an EMBL/GenBank/DDBJ whole genome shotgun (WGS) entry which is preliminary data.</text>
</comment>
<sequence>MSNIQSVPDDGLMSFPISERYSAEHDASLHLLWSTWRACGKPCFSRELLQDMGYGVSTLIDGTSPASHALRYFVMRSRWDGVFTLGADLGYFQEMILTLDRDALMAYARQSADMMYALHSGFGKGVASIALVQGRCIGGGFEVAVACDYLFAERQSEFGFPEIQLGIFPGMGALPILARRLSRSDYEAVCHTGKTFSADELKAMGIVDVVVETGEGEGAVVDFVKKRHGAFRSHQAMADIRRRASPLSRADFHADLDAWVDIVMSLDRRRLALLSLAAQKQQTA</sequence>
<evidence type="ECO:0000256" key="2">
    <source>
        <dbReference type="RuleBase" id="RU003707"/>
    </source>
</evidence>
<dbReference type="PANTHER" id="PTHR11941">
    <property type="entry name" value="ENOYL-COA HYDRATASE-RELATED"/>
    <property type="match status" value="1"/>
</dbReference>
<proteinExistence type="inferred from homology"/>
<dbReference type="InterPro" id="IPR018376">
    <property type="entry name" value="Enoyl-CoA_hyd/isom_CS"/>
</dbReference>
<dbReference type="NCBIfam" id="NF006452">
    <property type="entry name" value="PRK08788.1"/>
    <property type="match status" value="1"/>
</dbReference>
<gene>
    <name evidence="3" type="ORF">GCM10023307_25900</name>
</gene>
<dbReference type="EMBL" id="BAABJE010000014">
    <property type="protein sequence ID" value="GAA4798575.1"/>
    <property type="molecule type" value="Genomic_DNA"/>
</dbReference>
<dbReference type="PANTHER" id="PTHR11941:SF54">
    <property type="entry name" value="ENOYL-COA HYDRATASE, MITOCHONDRIAL"/>
    <property type="match status" value="1"/>
</dbReference>
<dbReference type="SUPFAM" id="SSF52096">
    <property type="entry name" value="ClpP/crotonase"/>
    <property type="match status" value="1"/>
</dbReference>
<dbReference type="Gene3D" id="6.20.390.30">
    <property type="match status" value="1"/>
</dbReference>
<evidence type="ECO:0000256" key="1">
    <source>
        <dbReference type="ARBA" id="ARBA00005254"/>
    </source>
</evidence>
<accession>A0ABP9BSC6</accession>
<dbReference type="CDD" id="cd06558">
    <property type="entry name" value="crotonase-like"/>
    <property type="match status" value="1"/>
</dbReference>
<organism evidence="3 4">
    <name type="scientific">Lysobacter hankyongensis</name>
    <dbReference type="NCBI Taxonomy" id="1176535"/>
    <lineage>
        <taxon>Bacteria</taxon>
        <taxon>Pseudomonadati</taxon>
        <taxon>Pseudomonadota</taxon>
        <taxon>Gammaproteobacteria</taxon>
        <taxon>Lysobacterales</taxon>
        <taxon>Lysobacteraceae</taxon>
        <taxon>Lysobacter</taxon>
    </lineage>
</organism>
<dbReference type="RefSeq" id="WP_345303758.1">
    <property type="nucleotide sequence ID" value="NZ_BAABJE010000014.1"/>
</dbReference>
<keyword evidence="4" id="KW-1185">Reference proteome</keyword>
<dbReference type="InterPro" id="IPR001753">
    <property type="entry name" value="Enoyl-CoA_hydra/iso"/>
</dbReference>
<evidence type="ECO:0000313" key="3">
    <source>
        <dbReference type="EMBL" id="GAA4798575.1"/>
    </source>
</evidence>
<reference evidence="4" key="1">
    <citation type="journal article" date="2019" name="Int. J. Syst. Evol. Microbiol.">
        <title>The Global Catalogue of Microorganisms (GCM) 10K type strain sequencing project: providing services to taxonomists for standard genome sequencing and annotation.</title>
        <authorList>
            <consortium name="The Broad Institute Genomics Platform"/>
            <consortium name="The Broad Institute Genome Sequencing Center for Infectious Disease"/>
            <person name="Wu L."/>
            <person name="Ma J."/>
        </authorList>
    </citation>
    <scope>NUCLEOTIDE SEQUENCE [LARGE SCALE GENOMIC DNA]</scope>
    <source>
        <strain evidence="4">JCM 18204</strain>
    </source>
</reference>
<dbReference type="PROSITE" id="PS00166">
    <property type="entry name" value="ENOYL_COA_HYDRATASE"/>
    <property type="match status" value="1"/>
</dbReference>
<dbReference type="Proteomes" id="UP001499959">
    <property type="component" value="Unassembled WGS sequence"/>
</dbReference>
<protein>
    <submittedName>
        <fullName evidence="3">Crotonase/enoyl-CoA hydratase family protein</fullName>
    </submittedName>
</protein>
<dbReference type="InterPro" id="IPR029045">
    <property type="entry name" value="ClpP/crotonase-like_dom_sf"/>
</dbReference>